<protein>
    <submittedName>
        <fullName evidence="2">Uncharacterized protein</fullName>
    </submittedName>
</protein>
<reference evidence="2" key="1">
    <citation type="submission" date="2021-10" db="EMBL/GenBank/DDBJ databases">
        <title>Tropical sea cucumber genome reveals ecological adaptation and Cuvierian tubules defense mechanism.</title>
        <authorList>
            <person name="Chen T."/>
        </authorList>
    </citation>
    <scope>NUCLEOTIDE SEQUENCE</scope>
    <source>
        <strain evidence="2">Nanhai2018</strain>
        <tissue evidence="2">Muscle</tissue>
    </source>
</reference>
<gene>
    <name evidence="2" type="ORF">HOLleu_38004</name>
</gene>
<evidence type="ECO:0000256" key="1">
    <source>
        <dbReference type="SAM" id="MobiDB-lite"/>
    </source>
</evidence>
<comment type="caution">
    <text evidence="2">The sequence shown here is derived from an EMBL/GenBank/DDBJ whole genome shotgun (WGS) entry which is preliminary data.</text>
</comment>
<organism evidence="2 3">
    <name type="scientific">Holothuria leucospilota</name>
    <name type="common">Black long sea cucumber</name>
    <name type="synonym">Mertensiothuria leucospilota</name>
    <dbReference type="NCBI Taxonomy" id="206669"/>
    <lineage>
        <taxon>Eukaryota</taxon>
        <taxon>Metazoa</taxon>
        <taxon>Echinodermata</taxon>
        <taxon>Eleutherozoa</taxon>
        <taxon>Echinozoa</taxon>
        <taxon>Holothuroidea</taxon>
        <taxon>Aspidochirotacea</taxon>
        <taxon>Aspidochirotida</taxon>
        <taxon>Holothuriidae</taxon>
        <taxon>Holothuria</taxon>
    </lineage>
</organism>
<proteinExistence type="predicted"/>
<accession>A0A9Q1BDS4</accession>
<name>A0A9Q1BDS4_HOLLE</name>
<sequence length="129" mass="14316">MTGQDLRRGSRNSAVRGQREERPGVGARSGMMKRAQSKRKLTVTRGLVGVLRKFVNVTSLLRSVYLTSRVLYQATMCMVLPCSYQSMSICGCIARMRAILISWKVYILTAGCQKTIPRDSVPCKRAGKG</sequence>
<evidence type="ECO:0000313" key="2">
    <source>
        <dbReference type="EMBL" id="KAJ8022955.1"/>
    </source>
</evidence>
<feature type="region of interest" description="Disordered" evidence="1">
    <location>
        <begin position="1"/>
        <end position="38"/>
    </location>
</feature>
<evidence type="ECO:0000313" key="3">
    <source>
        <dbReference type="Proteomes" id="UP001152320"/>
    </source>
</evidence>
<dbReference type="AlphaFoldDB" id="A0A9Q1BDS4"/>
<dbReference type="EMBL" id="JAIZAY010000020">
    <property type="protein sequence ID" value="KAJ8022955.1"/>
    <property type="molecule type" value="Genomic_DNA"/>
</dbReference>
<keyword evidence="3" id="KW-1185">Reference proteome</keyword>
<dbReference type="Proteomes" id="UP001152320">
    <property type="component" value="Chromosome 20"/>
</dbReference>